<evidence type="ECO:0000313" key="1">
    <source>
        <dbReference type="EMBL" id="OYR31486.1"/>
    </source>
</evidence>
<accession>A0A256GXK7</accession>
<dbReference type="AlphaFoldDB" id="A0A256GXK7"/>
<evidence type="ECO:0000313" key="2">
    <source>
        <dbReference type="Proteomes" id="UP000216363"/>
    </source>
</evidence>
<proteinExistence type="predicted"/>
<gene>
    <name evidence="1" type="ORF">CES86_0979</name>
</gene>
<reference evidence="1 2" key="1">
    <citation type="submission" date="2017-07" db="EMBL/GenBank/DDBJ databases">
        <title>Draft genome of Ochrobactrum lupini type strain LUP21.</title>
        <authorList>
            <person name="Krzyzanowska D.M."/>
            <person name="Jafra S."/>
        </authorList>
    </citation>
    <scope>NUCLEOTIDE SEQUENCE [LARGE SCALE GENOMIC DNA]</scope>
    <source>
        <strain evidence="1 2">LUP21</strain>
    </source>
</reference>
<sequence length="37" mass="4036">MMRQIKNGAKAPFLVRSLADSLKFTQFLPGTAAPTDL</sequence>
<dbReference type="Proteomes" id="UP000216363">
    <property type="component" value="Unassembled WGS sequence"/>
</dbReference>
<dbReference type="EMBL" id="NNRN01000038">
    <property type="protein sequence ID" value="OYR31486.1"/>
    <property type="molecule type" value="Genomic_DNA"/>
</dbReference>
<name>A0A256GXK7_9HYPH</name>
<comment type="caution">
    <text evidence="1">The sequence shown here is derived from an EMBL/GenBank/DDBJ whole genome shotgun (WGS) entry which is preliminary data.</text>
</comment>
<organism evidence="1 2">
    <name type="scientific">Brucella lupini</name>
    <dbReference type="NCBI Taxonomy" id="255457"/>
    <lineage>
        <taxon>Bacteria</taxon>
        <taxon>Pseudomonadati</taxon>
        <taxon>Pseudomonadota</taxon>
        <taxon>Alphaproteobacteria</taxon>
        <taxon>Hyphomicrobiales</taxon>
        <taxon>Brucellaceae</taxon>
        <taxon>Brucella/Ochrobactrum group</taxon>
        <taxon>Brucella</taxon>
    </lineage>
</organism>
<protein>
    <submittedName>
        <fullName evidence="1">Uncharacterized protein</fullName>
    </submittedName>
</protein>